<feature type="transmembrane region" description="Helical" evidence="1">
    <location>
        <begin position="254"/>
        <end position="272"/>
    </location>
</feature>
<dbReference type="RefSeq" id="WP_148773244.1">
    <property type="nucleotide sequence ID" value="NZ_VSSS01000026.1"/>
</dbReference>
<keyword evidence="1" id="KW-0472">Membrane</keyword>
<organism evidence="2 3">
    <name type="scientific">Bradyrhizobium rifense</name>
    <dbReference type="NCBI Taxonomy" id="515499"/>
    <lineage>
        <taxon>Bacteria</taxon>
        <taxon>Pseudomonadati</taxon>
        <taxon>Pseudomonadota</taxon>
        <taxon>Alphaproteobacteria</taxon>
        <taxon>Hyphomicrobiales</taxon>
        <taxon>Nitrobacteraceae</taxon>
        <taxon>Bradyrhizobium</taxon>
    </lineage>
</organism>
<feature type="transmembrane region" description="Helical" evidence="1">
    <location>
        <begin position="211"/>
        <end position="234"/>
    </location>
</feature>
<feature type="transmembrane region" description="Helical" evidence="1">
    <location>
        <begin position="447"/>
        <end position="468"/>
    </location>
</feature>
<dbReference type="Pfam" id="PF03929">
    <property type="entry name" value="PepSY_TM"/>
    <property type="match status" value="1"/>
</dbReference>
<keyword evidence="3" id="KW-1185">Reference proteome</keyword>
<dbReference type="InterPro" id="IPR005625">
    <property type="entry name" value="PepSY-ass_TM"/>
</dbReference>
<evidence type="ECO:0000256" key="1">
    <source>
        <dbReference type="SAM" id="Phobius"/>
    </source>
</evidence>
<sequence>MMGAIILLHRWLGIAFCLLFAMWFASGIVMHFVPFPSMTETERFGGLAPVERTQAVVVVADAIAASRITDATRVRLIQRSDGPVYVVSGPSHVRAVHASDGADASVEFPDVALAIAQGYARQRGLNAANATIVARADYDQWSVPNGFDRHRPLFRVALGDAAGTELYVSSRTGEIVLDTIRSERRWNWAGSVLHWIYPTVLRSNWSMWDQVVSTLSLVALISAVLGAVLGIIRIRIRGGLISSPYRGWHALHHIIGLVSTAFVLTWIFSGWLSMDHGRLFSRGQLTPTEAAATNAVPDWRAAPSLDQQSLPSSVREVEWFAFNGCVFRRDRTGLNSQTLTGAGEPARDRQMAFLDEQDVLSLTTRLAAGCGAASVVADNDDYPARSIVPGTPVYRVRCGDLWFDIDGADGSVLQRLDASRRAYRWFYSALHTLDFPALMAHPRLRDVLIVGLCALGLVFSVTGIVIGWRRLRATFVT</sequence>
<keyword evidence="1" id="KW-1133">Transmembrane helix</keyword>
<evidence type="ECO:0000313" key="3">
    <source>
        <dbReference type="Proteomes" id="UP000324758"/>
    </source>
</evidence>
<name>A0A5D3KRB7_9BRAD</name>
<proteinExistence type="predicted"/>
<dbReference type="PANTHER" id="PTHR34219:SF6">
    <property type="entry name" value="BLR3280 PROTEIN"/>
    <property type="match status" value="1"/>
</dbReference>
<accession>A0A5D3KRB7</accession>
<dbReference type="EMBL" id="VSSS01000026">
    <property type="protein sequence ID" value="TYL94707.1"/>
    <property type="molecule type" value="Genomic_DNA"/>
</dbReference>
<feature type="transmembrane region" description="Helical" evidence="1">
    <location>
        <begin position="12"/>
        <end position="33"/>
    </location>
</feature>
<comment type="caution">
    <text evidence="2">The sequence shown here is derived from an EMBL/GenBank/DDBJ whole genome shotgun (WGS) entry which is preliminary data.</text>
</comment>
<dbReference type="Proteomes" id="UP000324758">
    <property type="component" value="Unassembled WGS sequence"/>
</dbReference>
<dbReference type="PANTHER" id="PTHR34219">
    <property type="entry name" value="IRON-REGULATED INNER MEMBRANE PROTEIN-RELATED"/>
    <property type="match status" value="1"/>
</dbReference>
<reference evidence="2 3" key="1">
    <citation type="submission" date="2019-08" db="EMBL/GenBank/DDBJ databases">
        <title>Bradyrhizobium hipponensis sp. nov., a rhizobium isolated from a Lupinus angustifolius root nodule in Tunisia.</title>
        <authorList>
            <person name="Off K."/>
            <person name="Rejili M."/>
            <person name="Mars M."/>
            <person name="Brachmann A."/>
            <person name="Marin M."/>
        </authorList>
    </citation>
    <scope>NUCLEOTIDE SEQUENCE [LARGE SCALE GENOMIC DNA]</scope>
    <source>
        <strain evidence="2 3">CTAW71</strain>
    </source>
</reference>
<protein>
    <submittedName>
        <fullName evidence="2">PepSY domain-containing protein</fullName>
    </submittedName>
</protein>
<evidence type="ECO:0000313" key="2">
    <source>
        <dbReference type="EMBL" id="TYL94707.1"/>
    </source>
</evidence>
<dbReference type="AlphaFoldDB" id="A0A5D3KRB7"/>
<gene>
    <name evidence="2" type="ORF">FXB40_16535</name>
</gene>
<keyword evidence="1" id="KW-0812">Transmembrane</keyword>
<dbReference type="OrthoDB" id="9760788at2"/>